<evidence type="ECO:0000259" key="2">
    <source>
        <dbReference type="Pfam" id="PF07859"/>
    </source>
</evidence>
<evidence type="ECO:0000313" key="3">
    <source>
        <dbReference type="EMBL" id="MED6183758.1"/>
    </source>
</evidence>
<comment type="caution">
    <text evidence="3">The sequence shown here is derived from an EMBL/GenBank/DDBJ whole genome shotgun (WGS) entry which is preliminary data.</text>
</comment>
<gene>
    <name evidence="3" type="ORF">PIB30_040742</name>
</gene>
<dbReference type="Proteomes" id="UP001341840">
    <property type="component" value="Unassembled WGS sequence"/>
</dbReference>
<evidence type="ECO:0000256" key="1">
    <source>
        <dbReference type="ARBA" id="ARBA00010515"/>
    </source>
</evidence>
<sequence length="332" mass="36716">MAPSSTVSNSKIIREIEKEVLPLIRVYKDGTVERLMSSPMVPPSSQDPQTGVSSKDIIISDNPKLSARIFLPKSHTHDNQKLPIFLYFHAGAFCCESPFSSLCHRYLNILASQANVIGVSLDYRLLPHHPLPAAYQDAWNALQWIASHATGNPMNTEPWLLNHADFNKLYIGGDANGANIAHNVLMRAGTETLPGNVKILGALLCCPYFWGSKPIGNEPVEDHENSLAIKVWKFAYPDAEGGVDNPMVNPCGEGAPSLAMLGCSKLLVVVTGADEFRERDLVYYECVKKSGWKGHLEELYEAGDDEKHGFQIFKPHSQNAQNMLKRMASFLL</sequence>
<protein>
    <recommendedName>
        <fullName evidence="2">Alpha/beta hydrolase fold-3 domain-containing protein</fullName>
    </recommendedName>
</protein>
<organism evidence="3 4">
    <name type="scientific">Stylosanthes scabra</name>
    <dbReference type="NCBI Taxonomy" id="79078"/>
    <lineage>
        <taxon>Eukaryota</taxon>
        <taxon>Viridiplantae</taxon>
        <taxon>Streptophyta</taxon>
        <taxon>Embryophyta</taxon>
        <taxon>Tracheophyta</taxon>
        <taxon>Spermatophyta</taxon>
        <taxon>Magnoliopsida</taxon>
        <taxon>eudicotyledons</taxon>
        <taxon>Gunneridae</taxon>
        <taxon>Pentapetalae</taxon>
        <taxon>rosids</taxon>
        <taxon>fabids</taxon>
        <taxon>Fabales</taxon>
        <taxon>Fabaceae</taxon>
        <taxon>Papilionoideae</taxon>
        <taxon>50 kb inversion clade</taxon>
        <taxon>dalbergioids sensu lato</taxon>
        <taxon>Dalbergieae</taxon>
        <taxon>Pterocarpus clade</taxon>
        <taxon>Stylosanthes</taxon>
    </lineage>
</organism>
<evidence type="ECO:0000313" key="4">
    <source>
        <dbReference type="Proteomes" id="UP001341840"/>
    </source>
</evidence>
<reference evidence="3 4" key="1">
    <citation type="journal article" date="2023" name="Plants (Basel)">
        <title>Bridging the Gap: Combining Genomics and Transcriptomics Approaches to Understand Stylosanthes scabra, an Orphan Legume from the Brazilian Caatinga.</title>
        <authorList>
            <person name="Ferreira-Neto J.R.C."/>
            <person name="da Silva M.D."/>
            <person name="Binneck E."/>
            <person name="de Melo N.F."/>
            <person name="da Silva R.H."/>
            <person name="de Melo A.L.T.M."/>
            <person name="Pandolfi V."/>
            <person name="Bustamante F.O."/>
            <person name="Brasileiro-Vidal A.C."/>
            <person name="Benko-Iseppon A.M."/>
        </authorList>
    </citation>
    <scope>NUCLEOTIDE SEQUENCE [LARGE SCALE GENOMIC DNA]</scope>
    <source>
        <tissue evidence="3">Leaves</tissue>
    </source>
</reference>
<dbReference type="Pfam" id="PF07859">
    <property type="entry name" value="Abhydrolase_3"/>
    <property type="match status" value="1"/>
</dbReference>
<dbReference type="InterPro" id="IPR029058">
    <property type="entry name" value="AB_hydrolase_fold"/>
</dbReference>
<feature type="domain" description="Alpha/beta hydrolase fold-3" evidence="2">
    <location>
        <begin position="86"/>
        <end position="299"/>
    </location>
</feature>
<dbReference type="SUPFAM" id="SSF53474">
    <property type="entry name" value="alpha/beta-Hydrolases"/>
    <property type="match status" value="1"/>
</dbReference>
<dbReference type="Gene3D" id="3.40.50.1820">
    <property type="entry name" value="alpha/beta hydrolase"/>
    <property type="match status" value="1"/>
</dbReference>
<dbReference type="InterPro" id="IPR050466">
    <property type="entry name" value="Carboxylest/Gibb_receptor"/>
</dbReference>
<dbReference type="PANTHER" id="PTHR23024">
    <property type="entry name" value="ARYLACETAMIDE DEACETYLASE"/>
    <property type="match status" value="1"/>
</dbReference>
<comment type="similarity">
    <text evidence="1">Belongs to the 'GDXG' lipolytic enzyme family.</text>
</comment>
<dbReference type="InterPro" id="IPR013094">
    <property type="entry name" value="AB_hydrolase_3"/>
</dbReference>
<name>A0ABU6WHJ0_9FABA</name>
<keyword evidence="4" id="KW-1185">Reference proteome</keyword>
<dbReference type="PANTHER" id="PTHR23024:SF368">
    <property type="entry name" value="2-HYDROXYISOFLAVANONE DEHYDRATASE"/>
    <property type="match status" value="1"/>
</dbReference>
<proteinExistence type="inferred from homology"/>
<dbReference type="EMBL" id="JASCZI010181464">
    <property type="protein sequence ID" value="MED6183758.1"/>
    <property type="molecule type" value="Genomic_DNA"/>
</dbReference>
<accession>A0ABU6WHJ0</accession>